<keyword evidence="2" id="KW-1003">Cell membrane</keyword>
<comment type="subcellular location">
    <subcellularLocation>
        <location evidence="1">Cell membrane</location>
        <topology evidence="1">Multi-pass membrane protein</topology>
    </subcellularLocation>
</comment>
<dbReference type="InterPro" id="IPR018076">
    <property type="entry name" value="T2SS_GspF_dom"/>
</dbReference>
<dbReference type="GO" id="GO:0005886">
    <property type="term" value="C:plasma membrane"/>
    <property type="evidence" value="ECO:0007669"/>
    <property type="project" value="UniProtKB-SubCell"/>
</dbReference>
<evidence type="ECO:0000256" key="3">
    <source>
        <dbReference type="ARBA" id="ARBA00022692"/>
    </source>
</evidence>
<evidence type="ECO:0000256" key="4">
    <source>
        <dbReference type="ARBA" id="ARBA00022989"/>
    </source>
</evidence>
<keyword evidence="5 6" id="KW-0472">Membrane</keyword>
<dbReference type="InterPro" id="IPR042094">
    <property type="entry name" value="T2SS_GspF_sf"/>
</dbReference>
<keyword evidence="3 6" id="KW-0812">Transmembrane</keyword>
<dbReference type="RefSeq" id="WP_146431004.1">
    <property type="nucleotide sequence ID" value="NZ_SJPF01000002.1"/>
</dbReference>
<evidence type="ECO:0000313" key="9">
    <source>
        <dbReference type="Proteomes" id="UP000318878"/>
    </source>
</evidence>
<dbReference type="Proteomes" id="UP000318878">
    <property type="component" value="Unassembled WGS sequence"/>
</dbReference>
<dbReference type="EMBL" id="SJPF01000002">
    <property type="protein sequence ID" value="TWT34616.1"/>
    <property type="molecule type" value="Genomic_DNA"/>
</dbReference>
<organism evidence="8 9">
    <name type="scientific">Blastopirellula retiformator</name>
    <dbReference type="NCBI Taxonomy" id="2527970"/>
    <lineage>
        <taxon>Bacteria</taxon>
        <taxon>Pseudomonadati</taxon>
        <taxon>Planctomycetota</taxon>
        <taxon>Planctomycetia</taxon>
        <taxon>Pirellulales</taxon>
        <taxon>Pirellulaceae</taxon>
        <taxon>Blastopirellula</taxon>
    </lineage>
</organism>
<accession>A0A5C5V7V5</accession>
<feature type="transmembrane region" description="Helical" evidence="6">
    <location>
        <begin position="261"/>
        <end position="279"/>
    </location>
</feature>
<feature type="domain" description="Type II secretion system protein GspF" evidence="7">
    <location>
        <begin position="118"/>
        <end position="242"/>
    </location>
</feature>
<proteinExistence type="predicted"/>
<evidence type="ECO:0000256" key="5">
    <source>
        <dbReference type="ARBA" id="ARBA00023136"/>
    </source>
</evidence>
<keyword evidence="4 6" id="KW-1133">Transmembrane helix</keyword>
<feature type="transmembrane region" description="Helical" evidence="6">
    <location>
        <begin position="6"/>
        <end position="23"/>
    </location>
</feature>
<evidence type="ECO:0000256" key="1">
    <source>
        <dbReference type="ARBA" id="ARBA00004651"/>
    </source>
</evidence>
<name>A0A5C5V7V5_9BACT</name>
<evidence type="ECO:0000256" key="6">
    <source>
        <dbReference type="SAM" id="Phobius"/>
    </source>
</evidence>
<dbReference type="OrthoDB" id="254209at2"/>
<dbReference type="Gene3D" id="1.20.81.30">
    <property type="entry name" value="Type II secretion system (T2SS), domain F"/>
    <property type="match status" value="1"/>
</dbReference>
<dbReference type="PANTHER" id="PTHR35007">
    <property type="entry name" value="INTEGRAL MEMBRANE PROTEIN-RELATED"/>
    <property type="match status" value="1"/>
</dbReference>
<reference evidence="8 9" key="1">
    <citation type="submission" date="2019-02" db="EMBL/GenBank/DDBJ databases">
        <title>Deep-cultivation of Planctomycetes and their phenomic and genomic characterization uncovers novel biology.</title>
        <authorList>
            <person name="Wiegand S."/>
            <person name="Jogler M."/>
            <person name="Boedeker C."/>
            <person name="Pinto D."/>
            <person name="Vollmers J."/>
            <person name="Rivas-Marin E."/>
            <person name="Kohn T."/>
            <person name="Peeters S.H."/>
            <person name="Heuer A."/>
            <person name="Rast P."/>
            <person name="Oberbeckmann S."/>
            <person name="Bunk B."/>
            <person name="Jeske O."/>
            <person name="Meyerdierks A."/>
            <person name="Storesund J.E."/>
            <person name="Kallscheuer N."/>
            <person name="Luecker S."/>
            <person name="Lage O.M."/>
            <person name="Pohl T."/>
            <person name="Merkel B.J."/>
            <person name="Hornburger P."/>
            <person name="Mueller R.-W."/>
            <person name="Bruemmer F."/>
            <person name="Labrenz M."/>
            <person name="Spormann A.M."/>
            <person name="Op Den Camp H."/>
            <person name="Overmann J."/>
            <person name="Amann R."/>
            <person name="Jetten M.S.M."/>
            <person name="Mascher T."/>
            <person name="Medema M.H."/>
            <person name="Devos D.P."/>
            <person name="Kaster A.-K."/>
            <person name="Ovreas L."/>
            <person name="Rohde M."/>
            <person name="Galperin M.Y."/>
            <person name="Jogler C."/>
        </authorList>
    </citation>
    <scope>NUCLEOTIDE SEQUENCE [LARGE SCALE GENOMIC DNA]</scope>
    <source>
        <strain evidence="8 9">Enr8</strain>
    </source>
</reference>
<sequence length="285" mass="31166">MIPFGLLVLLVGAIGGIAWRFQYARTQSIARDRFAAPPDDADAAPIRRRNLRPVIGRFYWVSLVAGILAAIVLFFLVGASLVISSTIGIIAALLTFMLEIQIAEFRRAKLETQLAEAIDLMVGALGAGAGVNTAMSVALEETRDPLRSLLRDVIERIRYGDDPEVVFQDVSARVPMETFLLFSSALSVHWDVGGSLAPTMASVGRTIRDRIEIARQIRSNIAQSNISTVAIIGLTYFIAAVMWRNSPEPTVEFVTSPTGEFFVAGSMLLQAVGIVWMYLMSRAKF</sequence>
<keyword evidence="9" id="KW-1185">Reference proteome</keyword>
<protein>
    <submittedName>
        <fullName evidence="8">Bacterial type II secretion system protein F domain protein</fullName>
    </submittedName>
</protein>
<evidence type="ECO:0000256" key="2">
    <source>
        <dbReference type="ARBA" id="ARBA00022475"/>
    </source>
</evidence>
<dbReference type="AlphaFoldDB" id="A0A5C5V7V5"/>
<gene>
    <name evidence="8" type="ORF">Enr8_20290</name>
</gene>
<dbReference type="PANTHER" id="PTHR35007:SF1">
    <property type="entry name" value="PILUS ASSEMBLY PROTEIN"/>
    <property type="match status" value="1"/>
</dbReference>
<dbReference type="Pfam" id="PF00482">
    <property type="entry name" value="T2SSF"/>
    <property type="match status" value="1"/>
</dbReference>
<feature type="transmembrane region" description="Helical" evidence="6">
    <location>
        <begin position="220"/>
        <end position="241"/>
    </location>
</feature>
<feature type="transmembrane region" description="Helical" evidence="6">
    <location>
        <begin position="82"/>
        <end position="100"/>
    </location>
</feature>
<comment type="caution">
    <text evidence="8">The sequence shown here is derived from an EMBL/GenBank/DDBJ whole genome shotgun (WGS) entry which is preliminary data.</text>
</comment>
<evidence type="ECO:0000313" key="8">
    <source>
        <dbReference type="EMBL" id="TWT34616.1"/>
    </source>
</evidence>
<feature type="transmembrane region" description="Helical" evidence="6">
    <location>
        <begin position="58"/>
        <end position="76"/>
    </location>
</feature>
<evidence type="ECO:0000259" key="7">
    <source>
        <dbReference type="Pfam" id="PF00482"/>
    </source>
</evidence>